<feature type="domain" description="Bacterial Ig-like" evidence="1">
    <location>
        <begin position="9"/>
        <end position="89"/>
    </location>
</feature>
<feature type="domain" description="Bacterial Ig-like" evidence="1">
    <location>
        <begin position="310"/>
        <end position="396"/>
    </location>
</feature>
<keyword evidence="3" id="KW-1185">Reference proteome</keyword>
<proteinExistence type="predicted"/>
<evidence type="ECO:0000313" key="2">
    <source>
        <dbReference type="EMBL" id="GAA2373425.1"/>
    </source>
</evidence>
<dbReference type="RefSeq" id="WP_346179175.1">
    <property type="nucleotide sequence ID" value="NZ_BAAASD010000066.1"/>
</dbReference>
<dbReference type="Pfam" id="PF16640">
    <property type="entry name" value="Big_3_5"/>
    <property type="match status" value="4"/>
</dbReference>
<name>A0ABN3H9X6_9ACTN</name>
<dbReference type="Proteomes" id="UP001500253">
    <property type="component" value="Unassembled WGS sequence"/>
</dbReference>
<gene>
    <name evidence="2" type="ORF">GCM10010246_80230</name>
</gene>
<reference evidence="2 3" key="1">
    <citation type="journal article" date="2019" name="Int. J. Syst. Evol. Microbiol.">
        <title>The Global Catalogue of Microorganisms (GCM) 10K type strain sequencing project: providing services to taxonomists for standard genome sequencing and annotation.</title>
        <authorList>
            <consortium name="The Broad Institute Genomics Platform"/>
            <consortium name="The Broad Institute Genome Sequencing Center for Infectious Disease"/>
            <person name="Wu L."/>
            <person name="Ma J."/>
        </authorList>
    </citation>
    <scope>NUCLEOTIDE SEQUENCE [LARGE SCALE GENOMIC DNA]</scope>
    <source>
        <strain evidence="2 3">JCM 4316</strain>
    </source>
</reference>
<dbReference type="InterPro" id="IPR013783">
    <property type="entry name" value="Ig-like_fold"/>
</dbReference>
<sequence>MPSPTITLVTVTPNPAVVGQSVTVTATVIPLGTGTPTGTVTFTVAGATPPTQTVNLTGNTASATFTNLGVGVHTVTATYNGDANFTSSTGFNSLIVIQGQTTTTVVSSPDPSQLGQTVNITATVTPIAPASGTPTGTVTFVITGVGGGTFVQPLSGSGQATLNINTLGVGTHAITAIYSGDTSFLPSAGSDTQTVTPGPSATTTTVVSLPNPSVVGQPVNFTATVTSNTPGSGTPTGTVTFTIDGTGGGTFTQPLTGGVATLTLSTLGPGSHTVTAVYNPDTPNFTTSTGTTSQVVNKANTLTTGTAFQTGAGAPVSFVGFVPPVPPGVGTPTGTVTFTLSQGMTTVFSGSAPLDPTGFAFLPNGTTQSAGTYTLVTAYSGDTNFNPSSDNRTITVI</sequence>
<protein>
    <recommendedName>
        <fullName evidence="1">Bacterial Ig-like domain-containing protein</fullName>
    </recommendedName>
</protein>
<dbReference type="EMBL" id="BAAASD010000066">
    <property type="protein sequence ID" value="GAA2373425.1"/>
    <property type="molecule type" value="Genomic_DNA"/>
</dbReference>
<dbReference type="Gene3D" id="2.60.40.10">
    <property type="entry name" value="Immunoglobulins"/>
    <property type="match status" value="4"/>
</dbReference>
<dbReference type="InterPro" id="IPR032109">
    <property type="entry name" value="Big_3_5"/>
</dbReference>
<comment type="caution">
    <text evidence="2">The sequence shown here is derived from an EMBL/GenBank/DDBJ whole genome shotgun (WGS) entry which is preliminary data.</text>
</comment>
<evidence type="ECO:0000313" key="3">
    <source>
        <dbReference type="Proteomes" id="UP001500253"/>
    </source>
</evidence>
<organism evidence="2 3">
    <name type="scientific">Streptomyces cuspidosporus</name>
    <dbReference type="NCBI Taxonomy" id="66882"/>
    <lineage>
        <taxon>Bacteria</taxon>
        <taxon>Bacillati</taxon>
        <taxon>Actinomycetota</taxon>
        <taxon>Actinomycetes</taxon>
        <taxon>Kitasatosporales</taxon>
        <taxon>Streptomycetaceae</taxon>
        <taxon>Streptomyces</taxon>
    </lineage>
</organism>
<accession>A0ABN3H9X6</accession>
<feature type="domain" description="Bacterial Ig-like" evidence="1">
    <location>
        <begin position="208"/>
        <end position="296"/>
    </location>
</feature>
<feature type="domain" description="Bacterial Ig-like" evidence="1">
    <location>
        <begin position="106"/>
        <end position="196"/>
    </location>
</feature>
<evidence type="ECO:0000259" key="1">
    <source>
        <dbReference type="Pfam" id="PF16640"/>
    </source>
</evidence>